<dbReference type="Gene3D" id="3.40.50.300">
    <property type="entry name" value="P-loop containing nucleotide triphosphate hydrolases"/>
    <property type="match status" value="1"/>
</dbReference>
<comment type="similarity">
    <text evidence="1">Belongs to the ORC5 family.</text>
</comment>
<dbReference type="PANTHER" id="PTHR12705">
    <property type="entry name" value="ORIGIN RECOGNITION COMPLEX SUBUNIT 5"/>
    <property type="match status" value="1"/>
</dbReference>
<proteinExistence type="inferred from homology"/>
<evidence type="ECO:0000313" key="5">
    <source>
        <dbReference type="Proteomes" id="UP000297716"/>
    </source>
</evidence>
<dbReference type="EMBL" id="SKBN01000206">
    <property type="protein sequence ID" value="TGJ80697.1"/>
    <property type="molecule type" value="Genomic_DNA"/>
</dbReference>
<dbReference type="PANTHER" id="PTHR12705:SF0">
    <property type="entry name" value="ORIGIN RECOGNITION COMPLEX SUBUNIT 5"/>
    <property type="match status" value="1"/>
</dbReference>
<dbReference type="InterPro" id="IPR041664">
    <property type="entry name" value="AAA_16"/>
</dbReference>
<evidence type="ECO:0000256" key="2">
    <source>
        <dbReference type="SAM" id="MobiDB-lite"/>
    </source>
</evidence>
<reference evidence="4 5" key="1">
    <citation type="submission" date="2019-03" db="EMBL/GenBank/DDBJ databases">
        <title>Draft genome sequence of Xylaria hypoxylon DSM 108379, a ubiquitous saprotrophic-parasitic fungi on hardwood.</title>
        <authorList>
            <person name="Buettner E."/>
            <person name="Leonhardt S."/>
            <person name="Gebauer A.M."/>
            <person name="Liers C."/>
            <person name="Hofrichter M."/>
            <person name="Kellner H."/>
        </authorList>
    </citation>
    <scope>NUCLEOTIDE SEQUENCE [LARGE SCALE GENOMIC DNA]</scope>
    <source>
        <strain evidence="4 5">DSM 108379</strain>
    </source>
</reference>
<name>A0A4Z0YCC9_9PEZI</name>
<comment type="caution">
    <text evidence="4">The sequence shown here is derived from an EMBL/GenBank/DDBJ whole genome shotgun (WGS) entry which is preliminary data.</text>
</comment>
<dbReference type="SUPFAM" id="SSF52540">
    <property type="entry name" value="P-loop containing nucleoside triphosphate hydrolases"/>
    <property type="match status" value="1"/>
</dbReference>
<dbReference type="OrthoDB" id="365981at2759"/>
<dbReference type="InterPro" id="IPR027417">
    <property type="entry name" value="P-loop_NTPase"/>
</dbReference>
<organism evidence="4 5">
    <name type="scientific">Xylaria hypoxylon</name>
    <dbReference type="NCBI Taxonomy" id="37992"/>
    <lineage>
        <taxon>Eukaryota</taxon>
        <taxon>Fungi</taxon>
        <taxon>Dikarya</taxon>
        <taxon>Ascomycota</taxon>
        <taxon>Pezizomycotina</taxon>
        <taxon>Sordariomycetes</taxon>
        <taxon>Xylariomycetidae</taxon>
        <taxon>Xylariales</taxon>
        <taxon>Xylariaceae</taxon>
        <taxon>Xylaria</taxon>
    </lineage>
</organism>
<accession>A0A4Z0YCC9</accession>
<dbReference type="AlphaFoldDB" id="A0A4Z0YCC9"/>
<dbReference type="GO" id="GO:0005664">
    <property type="term" value="C:nuclear origin of replication recognition complex"/>
    <property type="evidence" value="ECO:0007669"/>
    <property type="project" value="TreeGrafter"/>
</dbReference>
<dbReference type="InterPro" id="IPR020796">
    <property type="entry name" value="ORC5"/>
</dbReference>
<dbReference type="STRING" id="37992.A0A4Z0YCC9"/>
<evidence type="ECO:0000256" key="1">
    <source>
        <dbReference type="ARBA" id="ARBA00006269"/>
    </source>
</evidence>
<feature type="domain" description="Orc1-like AAA ATPase" evidence="3">
    <location>
        <begin position="41"/>
        <end position="188"/>
    </location>
</feature>
<dbReference type="GO" id="GO:0003688">
    <property type="term" value="F:DNA replication origin binding"/>
    <property type="evidence" value="ECO:0007669"/>
    <property type="project" value="TreeGrafter"/>
</dbReference>
<dbReference type="Proteomes" id="UP000297716">
    <property type="component" value="Unassembled WGS sequence"/>
</dbReference>
<feature type="region of interest" description="Disordered" evidence="2">
    <location>
        <begin position="225"/>
        <end position="253"/>
    </location>
</feature>
<dbReference type="GO" id="GO:0006270">
    <property type="term" value="P:DNA replication initiation"/>
    <property type="evidence" value="ECO:0007669"/>
    <property type="project" value="TreeGrafter"/>
</dbReference>
<evidence type="ECO:0000259" key="3">
    <source>
        <dbReference type="Pfam" id="PF13191"/>
    </source>
</evidence>
<sequence length="253" mass="27577">MMPMLGDDPARVFTKHTTNEPSMTSIFELPDDLLASLVTSFACREVQINALTTLVHPRIAPCRNVVVHGTEATGKSAIISELLRILRNDSPSDLNYAIVQSAECVTARHLFERTVGLVGDALQNGSTPGRCETLAALTAELTKTLKYVERDASSRFVLVFDGIDRQRDAPPTLLPALARLSELIPNLTTVFVVTTPSPSLLRISSPPHVHFPPYTKAQYIAILSRTPPPSLPNTTQQETTDLWAVSQPPSTTP</sequence>
<keyword evidence="5" id="KW-1185">Reference proteome</keyword>
<protein>
    <recommendedName>
        <fullName evidence="3">Orc1-like AAA ATPase domain-containing protein</fullName>
    </recommendedName>
</protein>
<evidence type="ECO:0000313" key="4">
    <source>
        <dbReference type="EMBL" id="TGJ80697.1"/>
    </source>
</evidence>
<dbReference type="Pfam" id="PF13191">
    <property type="entry name" value="AAA_16"/>
    <property type="match status" value="1"/>
</dbReference>
<gene>
    <name evidence="4" type="ORF">E0Z10_g8074</name>
</gene>